<gene>
    <name evidence="9" type="ORF">KFE25_000396</name>
</gene>
<reference evidence="9" key="1">
    <citation type="submission" date="2021-05" db="EMBL/GenBank/DDBJ databases">
        <title>The genome of the haptophyte Pavlova lutheri (Diacronema luteri, Pavlovales) - a model for lipid biosynthesis in eukaryotic algae.</title>
        <authorList>
            <person name="Hulatt C.J."/>
            <person name="Posewitz M.C."/>
        </authorList>
    </citation>
    <scope>NUCLEOTIDE SEQUENCE</scope>
    <source>
        <strain evidence="9">NIVA-4/92</strain>
    </source>
</reference>
<protein>
    <recommendedName>
        <fullName evidence="11">Endoplasmic reticulum vesicle transporter C-terminal domain-containing protein</fullName>
    </recommendedName>
</protein>
<comment type="caution">
    <text evidence="9">The sequence shown here is derived from an EMBL/GenBank/DDBJ whole genome shotgun (WGS) entry which is preliminary data.</text>
</comment>
<evidence type="ECO:0000256" key="4">
    <source>
        <dbReference type="ARBA" id="ARBA00022989"/>
    </source>
</evidence>
<evidence type="ECO:0000256" key="1">
    <source>
        <dbReference type="ARBA" id="ARBA00004141"/>
    </source>
</evidence>
<feature type="domain" description="Endoplasmic reticulum vesicle transporter N-terminal" evidence="8">
    <location>
        <begin position="10"/>
        <end position="98"/>
    </location>
</feature>
<organism evidence="9 10">
    <name type="scientific">Diacronema lutheri</name>
    <name type="common">Unicellular marine alga</name>
    <name type="synonym">Monochrysis lutheri</name>
    <dbReference type="NCBI Taxonomy" id="2081491"/>
    <lineage>
        <taxon>Eukaryota</taxon>
        <taxon>Haptista</taxon>
        <taxon>Haptophyta</taxon>
        <taxon>Pavlovophyceae</taxon>
        <taxon>Pavlovales</taxon>
        <taxon>Pavlovaceae</taxon>
        <taxon>Diacronema</taxon>
    </lineage>
</organism>
<dbReference type="OrthoDB" id="270930at2759"/>
<dbReference type="InterPro" id="IPR039542">
    <property type="entry name" value="Erv_N"/>
</dbReference>
<dbReference type="PANTHER" id="PTHR10984">
    <property type="entry name" value="ENDOPLASMIC RETICULUM-GOLGI INTERMEDIATE COMPARTMENT PROTEIN"/>
    <property type="match status" value="1"/>
</dbReference>
<evidence type="ECO:0000313" key="10">
    <source>
        <dbReference type="Proteomes" id="UP000751190"/>
    </source>
</evidence>
<dbReference type="Proteomes" id="UP000751190">
    <property type="component" value="Unassembled WGS sequence"/>
</dbReference>
<feature type="domain" description="Endoplasmic reticulum vesicle transporter C-terminal" evidence="7">
    <location>
        <begin position="386"/>
        <end position="610"/>
    </location>
</feature>
<comment type="similarity">
    <text evidence="2">Belongs to the ERGIC family.</text>
</comment>
<keyword evidence="10" id="KW-1185">Reference proteome</keyword>
<dbReference type="InterPro" id="IPR045888">
    <property type="entry name" value="Erv"/>
</dbReference>
<dbReference type="PANTHER" id="PTHR10984:SF25">
    <property type="entry name" value="ENDOPLASMIC RETICULUM-GOLGI INTERMEDIATE COMPARTMENT PROTEIN 3"/>
    <property type="match status" value="1"/>
</dbReference>
<feature type="transmembrane region" description="Helical" evidence="6">
    <location>
        <begin position="25"/>
        <end position="44"/>
    </location>
</feature>
<dbReference type="Pfam" id="PF07970">
    <property type="entry name" value="COPIIcoated_ERV"/>
    <property type="match status" value="1"/>
</dbReference>
<keyword evidence="5 6" id="KW-0472">Membrane</keyword>
<feature type="transmembrane region" description="Helical" evidence="6">
    <location>
        <begin position="587"/>
        <end position="609"/>
    </location>
</feature>
<proteinExistence type="inferred from homology"/>
<evidence type="ECO:0000256" key="5">
    <source>
        <dbReference type="ARBA" id="ARBA00023136"/>
    </source>
</evidence>
<comment type="subcellular location">
    <subcellularLocation>
        <location evidence="1">Membrane</location>
        <topology evidence="1">Multi-pass membrane protein</topology>
    </subcellularLocation>
</comment>
<evidence type="ECO:0000259" key="7">
    <source>
        <dbReference type="Pfam" id="PF07970"/>
    </source>
</evidence>
<dbReference type="EMBL" id="JAGTXO010000006">
    <property type="protein sequence ID" value="KAG8467080.1"/>
    <property type="molecule type" value="Genomic_DNA"/>
</dbReference>
<evidence type="ECO:0000313" key="9">
    <source>
        <dbReference type="EMBL" id="KAG8467080.1"/>
    </source>
</evidence>
<evidence type="ECO:0008006" key="11">
    <source>
        <dbReference type="Google" id="ProtNLM"/>
    </source>
</evidence>
<dbReference type="Pfam" id="PF13850">
    <property type="entry name" value="ERGIC_N"/>
    <property type="match status" value="1"/>
</dbReference>
<evidence type="ECO:0000256" key="2">
    <source>
        <dbReference type="ARBA" id="ARBA00005648"/>
    </source>
</evidence>
<accession>A0A8J5XX76</accession>
<name>A0A8J5XX76_DIALT</name>
<dbReference type="GO" id="GO:0005783">
    <property type="term" value="C:endoplasmic reticulum"/>
    <property type="evidence" value="ECO:0007669"/>
    <property type="project" value="TreeGrafter"/>
</dbReference>
<sequence length="630" mass="68754">MAPSGGSIMAFDAFPKTLDDLKERTLGGAAVSVAATILIAVLFVSEFRQYRLIETVDKLDVDVSSTHAKIAINLDITLPALPCSEFVVDAVDASGVQQMRLTDALSKLRIDRHGVPIDVPKAVDWAHTVAPAFRHRKVLSLLESVTGSLRETLGEIDADVEVEEAAQAHAGDGEHVEGVPHTHDEHLAYRRMLAHRAMALQHKLDAVSSIAQPTAALSDFAHMSREEIRDIKARIDESRLYSAQQAEHVSANLDAMERNLLKLQAGAEGASVSNLQEALKIRLDILADNLRGFVSPSDIDRRDSYSDMALLVHRVLNSTRLLELGDDERSAVLDAAETMQQSLDELKAGASGTARARAERALSRSVELVREALEGAPLPADYCGSCYGAEREASPCCNTCDEVKAAYRAKRWGVLDEAQYEQCRREAKLHHATQAEGEGCNVFGSIEVHPSSGMLHLAPASTAQHTASGAALPALDGVRHADVAHFNASHTINRLSFGDDFPGQLNPLDGVVRISPHGPGVARYFIKVVPTTYLPLRGQEVRSNQFASTEHFRSVREDDRLFQMPGVHFSYDITPLRVRLEERRGRTFVSFFVRCAATIGGVFTVAGMIDKILYSSSRLLTHKLNIGKAS</sequence>
<evidence type="ECO:0000259" key="8">
    <source>
        <dbReference type="Pfam" id="PF13850"/>
    </source>
</evidence>
<evidence type="ECO:0000256" key="6">
    <source>
        <dbReference type="SAM" id="Phobius"/>
    </source>
</evidence>
<keyword evidence="3 6" id="KW-0812">Transmembrane</keyword>
<keyword evidence="4 6" id="KW-1133">Transmembrane helix</keyword>
<dbReference type="GO" id="GO:0030134">
    <property type="term" value="C:COPII-coated ER to Golgi transport vesicle"/>
    <property type="evidence" value="ECO:0007669"/>
    <property type="project" value="TreeGrafter"/>
</dbReference>
<dbReference type="InterPro" id="IPR012936">
    <property type="entry name" value="Erv_C"/>
</dbReference>
<dbReference type="GO" id="GO:0016020">
    <property type="term" value="C:membrane"/>
    <property type="evidence" value="ECO:0007669"/>
    <property type="project" value="UniProtKB-SubCell"/>
</dbReference>
<dbReference type="OMA" id="PHTHDEH"/>
<dbReference type="AlphaFoldDB" id="A0A8J5XX76"/>
<evidence type="ECO:0000256" key="3">
    <source>
        <dbReference type="ARBA" id="ARBA00022692"/>
    </source>
</evidence>